<dbReference type="PROSITE" id="PS50113">
    <property type="entry name" value="PAC"/>
    <property type="match status" value="4"/>
</dbReference>
<accession>A0A6G8QCW5</accession>
<feature type="coiled-coil region" evidence="1">
    <location>
        <begin position="120"/>
        <end position="147"/>
    </location>
</feature>
<dbReference type="SMART" id="SM00091">
    <property type="entry name" value="PAS"/>
    <property type="match status" value="5"/>
</dbReference>
<dbReference type="Gene3D" id="3.30.450.40">
    <property type="match status" value="1"/>
</dbReference>
<feature type="domain" description="EAL" evidence="4">
    <location>
        <begin position="998"/>
        <end position="1252"/>
    </location>
</feature>
<evidence type="ECO:0000313" key="6">
    <source>
        <dbReference type="EMBL" id="QIN84354.1"/>
    </source>
</evidence>
<dbReference type="InterPro" id="IPR001610">
    <property type="entry name" value="PAC"/>
</dbReference>
<dbReference type="InterPro" id="IPR043128">
    <property type="entry name" value="Rev_trsase/Diguanyl_cyclase"/>
</dbReference>
<feature type="domain" description="GGDEF" evidence="5">
    <location>
        <begin position="857"/>
        <end position="989"/>
    </location>
</feature>
<dbReference type="InterPro" id="IPR000014">
    <property type="entry name" value="PAS"/>
</dbReference>
<gene>
    <name evidence="6" type="ORF">GBA63_18195</name>
</gene>
<evidence type="ECO:0000313" key="7">
    <source>
        <dbReference type="Proteomes" id="UP000501452"/>
    </source>
</evidence>
<dbReference type="NCBIfam" id="TIGR00254">
    <property type="entry name" value="GGDEF"/>
    <property type="match status" value="1"/>
</dbReference>
<protein>
    <submittedName>
        <fullName evidence="6">PAS domain S-box protein</fullName>
    </submittedName>
</protein>
<feature type="domain" description="PAC" evidence="3">
    <location>
        <begin position="517"/>
        <end position="569"/>
    </location>
</feature>
<evidence type="ECO:0000259" key="5">
    <source>
        <dbReference type="PROSITE" id="PS50887"/>
    </source>
</evidence>
<keyword evidence="7" id="KW-1185">Reference proteome</keyword>
<dbReference type="CDD" id="cd01948">
    <property type="entry name" value="EAL"/>
    <property type="match status" value="1"/>
</dbReference>
<dbReference type="SUPFAM" id="SSF55781">
    <property type="entry name" value="GAF domain-like"/>
    <property type="match status" value="1"/>
</dbReference>
<dbReference type="Pfam" id="PF08447">
    <property type="entry name" value="PAS_3"/>
    <property type="match status" value="4"/>
</dbReference>
<dbReference type="InterPro" id="IPR035965">
    <property type="entry name" value="PAS-like_dom_sf"/>
</dbReference>
<keyword evidence="1" id="KW-0175">Coiled coil</keyword>
<dbReference type="Pfam" id="PF00990">
    <property type="entry name" value="GGDEF"/>
    <property type="match status" value="1"/>
</dbReference>
<dbReference type="Gene3D" id="3.30.70.270">
    <property type="match status" value="1"/>
</dbReference>
<feature type="domain" description="PAC" evidence="3">
    <location>
        <begin position="218"/>
        <end position="269"/>
    </location>
</feature>
<organism evidence="6 7">
    <name type="scientific">Rubrobacter tropicus</name>
    <dbReference type="NCBI Taxonomy" id="2653851"/>
    <lineage>
        <taxon>Bacteria</taxon>
        <taxon>Bacillati</taxon>
        <taxon>Actinomycetota</taxon>
        <taxon>Rubrobacteria</taxon>
        <taxon>Rubrobacterales</taxon>
        <taxon>Rubrobacteraceae</taxon>
        <taxon>Rubrobacter</taxon>
    </lineage>
</organism>
<evidence type="ECO:0000259" key="4">
    <source>
        <dbReference type="PROSITE" id="PS50883"/>
    </source>
</evidence>
<name>A0A6G8QCW5_9ACTN</name>
<dbReference type="PROSITE" id="PS50887">
    <property type="entry name" value="GGDEF"/>
    <property type="match status" value="1"/>
</dbReference>
<feature type="domain" description="PAS" evidence="2">
    <location>
        <begin position="440"/>
        <end position="503"/>
    </location>
</feature>
<dbReference type="SUPFAM" id="SSF141868">
    <property type="entry name" value="EAL domain-like"/>
    <property type="match status" value="1"/>
</dbReference>
<dbReference type="SUPFAM" id="SSF55073">
    <property type="entry name" value="Nucleotide cyclase"/>
    <property type="match status" value="1"/>
</dbReference>
<evidence type="ECO:0000259" key="3">
    <source>
        <dbReference type="PROSITE" id="PS50113"/>
    </source>
</evidence>
<dbReference type="InterPro" id="IPR000700">
    <property type="entry name" value="PAS-assoc_C"/>
</dbReference>
<dbReference type="PANTHER" id="PTHR44757:SF2">
    <property type="entry name" value="BIOFILM ARCHITECTURE MAINTENANCE PROTEIN MBAA"/>
    <property type="match status" value="1"/>
</dbReference>
<evidence type="ECO:0000259" key="2">
    <source>
        <dbReference type="PROSITE" id="PS50112"/>
    </source>
</evidence>
<dbReference type="SMART" id="SM00086">
    <property type="entry name" value="PAC"/>
    <property type="match status" value="5"/>
</dbReference>
<feature type="domain" description="PAS" evidence="2">
    <location>
        <begin position="11"/>
        <end position="81"/>
    </location>
</feature>
<dbReference type="EMBL" id="CP045119">
    <property type="protein sequence ID" value="QIN84354.1"/>
    <property type="molecule type" value="Genomic_DNA"/>
</dbReference>
<dbReference type="InterPro" id="IPR035919">
    <property type="entry name" value="EAL_sf"/>
</dbReference>
<dbReference type="SMART" id="SM00267">
    <property type="entry name" value="GGDEF"/>
    <property type="match status" value="1"/>
</dbReference>
<dbReference type="CDD" id="cd01949">
    <property type="entry name" value="GGDEF"/>
    <property type="match status" value="1"/>
</dbReference>
<dbReference type="SMART" id="SM00065">
    <property type="entry name" value="GAF"/>
    <property type="match status" value="1"/>
</dbReference>
<dbReference type="PROSITE" id="PS50883">
    <property type="entry name" value="EAL"/>
    <property type="match status" value="1"/>
</dbReference>
<dbReference type="InterPro" id="IPR000160">
    <property type="entry name" value="GGDEF_dom"/>
</dbReference>
<feature type="domain" description="PAC" evidence="3">
    <location>
        <begin position="649"/>
        <end position="700"/>
    </location>
</feature>
<dbReference type="InterPro" id="IPR029787">
    <property type="entry name" value="Nucleotide_cyclase"/>
</dbReference>
<dbReference type="InterPro" id="IPR052155">
    <property type="entry name" value="Biofilm_reg_signaling"/>
</dbReference>
<proteinExistence type="predicted"/>
<dbReference type="Pfam" id="PF13188">
    <property type="entry name" value="PAS_8"/>
    <property type="match status" value="1"/>
</dbReference>
<feature type="domain" description="PAC" evidence="3">
    <location>
        <begin position="85"/>
        <end position="136"/>
    </location>
</feature>
<dbReference type="CDD" id="cd00130">
    <property type="entry name" value="PAS"/>
    <property type="match status" value="5"/>
</dbReference>
<dbReference type="FunFam" id="3.30.70.270:FF:000001">
    <property type="entry name" value="Diguanylate cyclase domain protein"/>
    <property type="match status" value="1"/>
</dbReference>
<sequence length="1252" mass="140450">MSSMTSYSPGGEGWFLSLLNNAADIVTVLAEDDTVLYDSPSIGRTLGYEPGERVGRKGLDYVHPDDAERVRAAFSRLLERPGIEVPLEYRIRHKDGSWRHVEATRTNLLSDPEVGGIVAISRDVTDRKLAERRLEEAEERYRKLVEGVPAAIYMRKGLTSEPASYEVTYMSPRVEEILGYPPERFVEDPGFWTEVTYSEDRGRVVGEDRGADGTGVSFSMEYRMVRNDGRVVWVLDEAAPVGKEEGFAHWQGHLTDISAKREIEEALRESERRHRHQARESSLLHQVRTALSRELDPGDVFDAVVEAVAETYGYVLVSAYLIADEEPQKELVLQRQVGYRSVLERIPLSRGVMARVARSGEPAYLEEAHTDPEFLDAIQGIVSEICVPLFDRDEVIGTLNVESIDGAKLAEEDLRLLEAVGEHTSDALSRARLHARIKEAEERYRALVENVPAVVYIDAADESNSALYRSPFVRDVLGYEPEEFLHDPMFWQNILHPEDRERVLAENERTNGTGEPFRIEYRMIRKDGRAVWLRDEAVLIRDDEGRPRFWQGYFADVTERKLAEERIRETEAKYRTIVEGVPAVTYVHAQNPGGTSYTSYISPQIEAILGYTPAEYTSDPEFWKTVLHPEDRERVLAEDVRTGQTGEPFRLEFRMVAKDGRIVWLREDGRLISKEGETEVWHGVMFDITEFKRTEMALKESEERYRKLVELSPEPIAVHDGERLLFINRAGAQLFGAASPEDLVGRKVLDFVHPAYRALVSWRVRHTLKTGDRAPLLEEKYLRLDGGVLDLEVVGQPITYSGRPAVQAVLRDVTGRKLLEERLAYRATHDSLTGLPNRALLTERLERCLLRTRRGIGRVALLFMDIDNFKVVNDSLGHDVGDRLLVAVGRRLEQCLRPEDTVARLGGDEFVVLLEEENAGAAEKAAARIAEALGDPFVLDGQEAFVTVSIGISSGEGGAKDPSDLLREADLAMYRAKRGGRASYAVFEPFMEDQARTRLSLENDLRRALERGQFRLHYQPIIRIETGEAVGAEALLRWKHPKRGLLAPRDFLQVAEETGLIVPIGRWVLRETCRQIRAWWEEVRGVGPDIRSAGGPFRININVSLRQLRDADFTSDVARAVAGTVLPPDAFTLELTEDDLVGETSADLGVLRELKGIGVGLAIDDFGTGYSSLSSLGQLPVDQLKLDRSIVAGVKKNRANAAIVSATVALAESLGLGLVAEGVETEDERSTLLSLGCALGQGSYWRYPLPPR</sequence>
<dbReference type="InterPro" id="IPR003018">
    <property type="entry name" value="GAF"/>
</dbReference>
<dbReference type="InterPro" id="IPR013655">
    <property type="entry name" value="PAS_fold_3"/>
</dbReference>
<dbReference type="AlphaFoldDB" id="A0A6G8QCW5"/>
<dbReference type="PANTHER" id="PTHR44757">
    <property type="entry name" value="DIGUANYLATE CYCLASE DGCP"/>
    <property type="match status" value="1"/>
</dbReference>
<dbReference type="Pfam" id="PF00563">
    <property type="entry name" value="EAL"/>
    <property type="match status" value="1"/>
</dbReference>
<dbReference type="Proteomes" id="UP000501452">
    <property type="component" value="Chromosome"/>
</dbReference>
<dbReference type="InterPro" id="IPR001633">
    <property type="entry name" value="EAL_dom"/>
</dbReference>
<feature type="domain" description="PAS" evidence="2">
    <location>
        <begin position="570"/>
        <end position="647"/>
    </location>
</feature>
<reference evidence="6 7" key="1">
    <citation type="submission" date="2019-10" db="EMBL/GenBank/DDBJ databases">
        <title>Rubrobacter sp nov SCSIO 52090 isolated from a deep-sea sediment in the South China Sea.</title>
        <authorList>
            <person name="Chen R.W."/>
        </authorList>
    </citation>
    <scope>NUCLEOTIDE SEQUENCE [LARGE SCALE GENOMIC DNA]</scope>
    <source>
        <strain evidence="6 7">SCSIO 52909</strain>
    </source>
</reference>
<evidence type="ECO:0000256" key="1">
    <source>
        <dbReference type="SAM" id="Coils"/>
    </source>
</evidence>
<dbReference type="Pfam" id="PF13185">
    <property type="entry name" value="GAF_2"/>
    <property type="match status" value="1"/>
</dbReference>
<dbReference type="SMART" id="SM00052">
    <property type="entry name" value="EAL"/>
    <property type="match status" value="1"/>
</dbReference>
<dbReference type="KEGG" id="rub:GBA63_18195"/>
<dbReference type="SUPFAM" id="SSF55785">
    <property type="entry name" value="PYP-like sensor domain (PAS domain)"/>
    <property type="match status" value="5"/>
</dbReference>
<dbReference type="PROSITE" id="PS50112">
    <property type="entry name" value="PAS"/>
    <property type="match status" value="5"/>
</dbReference>
<feature type="domain" description="PAS" evidence="2">
    <location>
        <begin position="137"/>
        <end position="204"/>
    </location>
</feature>
<feature type="domain" description="PAS" evidence="2">
    <location>
        <begin position="701"/>
        <end position="771"/>
    </location>
</feature>
<dbReference type="NCBIfam" id="TIGR00229">
    <property type="entry name" value="sensory_box"/>
    <property type="match status" value="5"/>
</dbReference>
<dbReference type="InterPro" id="IPR029016">
    <property type="entry name" value="GAF-like_dom_sf"/>
</dbReference>
<dbReference type="Gene3D" id="3.20.20.450">
    <property type="entry name" value="EAL domain"/>
    <property type="match status" value="1"/>
</dbReference>
<dbReference type="Gene3D" id="3.30.450.20">
    <property type="entry name" value="PAS domain"/>
    <property type="match status" value="5"/>
</dbReference>